<dbReference type="InterPro" id="IPR028098">
    <property type="entry name" value="Glyco_trans_4-like_N"/>
</dbReference>
<gene>
    <name evidence="3" type="ORF">CWB73_02135</name>
</gene>
<evidence type="ECO:0000313" key="3">
    <source>
        <dbReference type="EMBL" id="TMP83641.1"/>
    </source>
</evidence>
<evidence type="ECO:0000313" key="4">
    <source>
        <dbReference type="Proteomes" id="UP000307362"/>
    </source>
</evidence>
<evidence type="ECO:0000259" key="2">
    <source>
        <dbReference type="Pfam" id="PF13439"/>
    </source>
</evidence>
<dbReference type="Pfam" id="PF13439">
    <property type="entry name" value="Glyco_transf_4"/>
    <property type="match status" value="1"/>
</dbReference>
<organism evidence="3 4">
    <name type="scientific">Pseudoalteromonas phenolica</name>
    <dbReference type="NCBI Taxonomy" id="161398"/>
    <lineage>
        <taxon>Bacteria</taxon>
        <taxon>Pseudomonadati</taxon>
        <taxon>Pseudomonadota</taxon>
        <taxon>Gammaproteobacteria</taxon>
        <taxon>Alteromonadales</taxon>
        <taxon>Pseudoalteromonadaceae</taxon>
        <taxon>Pseudoalteromonas</taxon>
    </lineage>
</organism>
<dbReference type="RefSeq" id="WP_138566220.1">
    <property type="nucleotide sequence ID" value="NZ_PNCM01000006.1"/>
</dbReference>
<dbReference type="InterPro" id="IPR001296">
    <property type="entry name" value="Glyco_trans_1"/>
</dbReference>
<feature type="domain" description="Glycosyltransferase subfamily 4-like N-terminal" evidence="2">
    <location>
        <begin position="14"/>
        <end position="179"/>
    </location>
</feature>
<dbReference type="Proteomes" id="UP000307362">
    <property type="component" value="Unassembled WGS sequence"/>
</dbReference>
<dbReference type="SUPFAM" id="SSF53756">
    <property type="entry name" value="UDP-Glycosyltransferase/glycogen phosphorylase"/>
    <property type="match status" value="1"/>
</dbReference>
<dbReference type="PANTHER" id="PTHR45947">
    <property type="entry name" value="SULFOQUINOVOSYL TRANSFERASE SQD2"/>
    <property type="match status" value="1"/>
</dbReference>
<dbReference type="EMBL" id="PNCM01000006">
    <property type="protein sequence ID" value="TMP83641.1"/>
    <property type="molecule type" value="Genomic_DNA"/>
</dbReference>
<dbReference type="PANTHER" id="PTHR45947:SF3">
    <property type="entry name" value="SULFOQUINOVOSYL TRANSFERASE SQD2"/>
    <property type="match status" value="1"/>
</dbReference>
<comment type="caution">
    <text evidence="3">The sequence shown here is derived from an EMBL/GenBank/DDBJ whole genome shotgun (WGS) entry which is preliminary data.</text>
</comment>
<dbReference type="CDD" id="cd03808">
    <property type="entry name" value="GT4_CapM-like"/>
    <property type="match status" value="1"/>
</dbReference>
<evidence type="ECO:0000259" key="1">
    <source>
        <dbReference type="Pfam" id="PF00534"/>
    </source>
</evidence>
<reference evidence="4" key="2">
    <citation type="submission" date="2019-06" db="EMBL/GenBank/DDBJ databases">
        <title>Co-occurence of chitin degradation, pigmentation and bioactivity in marine Pseudoalteromonas.</title>
        <authorList>
            <person name="Sonnenschein E.C."/>
            <person name="Bech P.K."/>
        </authorList>
    </citation>
    <scope>NUCLEOTIDE SEQUENCE [LARGE SCALE GENOMIC DNA]</scope>
    <source>
        <strain evidence="4">S1189</strain>
    </source>
</reference>
<dbReference type="InterPro" id="IPR050194">
    <property type="entry name" value="Glycosyltransferase_grp1"/>
</dbReference>
<sequence length="371" mass="41645">MKIAHVQLLPLMTGVQKVSIDELVRLDNDKYKKFVICKEEGKLTEICEKNNIGVAFAPSLIREIHPISDLKSFFELYKVFKKEKFDIVHTHSAKTGLLGKLAAKAAGVPLIVHTVHGYPFPAAKSKFSKALYFLLEYLGAKLCDITICLHDDDANIAINKLKTSRSKVRVIPNGVDTEQYKPVEAVNKAKTDIKSIGMVGRLWEQKDPVTLVKAAILLAQERKDFVVNIVGGGELQSQLEELISNAQAQEQIKLLGWRSDVAELLPHFDIFVLPSRWEGMPLAILEAQSCQVPCVVTNIQGNNYLVNDDYDGKLFEVEDAEGLKKVLAELLDNPEQLKRLGKNARAKIEADYDIRNRVNIIEALYTEQLRK</sequence>
<keyword evidence="3" id="KW-0808">Transferase</keyword>
<protein>
    <submittedName>
        <fullName evidence="3">Glycosyltransferase family 1 protein</fullName>
    </submittedName>
</protein>
<accession>A0A5S3YY81</accession>
<dbReference type="Pfam" id="PF00534">
    <property type="entry name" value="Glycos_transf_1"/>
    <property type="match status" value="1"/>
</dbReference>
<dbReference type="Gene3D" id="3.40.50.2000">
    <property type="entry name" value="Glycogen Phosphorylase B"/>
    <property type="match status" value="2"/>
</dbReference>
<reference evidence="3 4" key="1">
    <citation type="submission" date="2017-12" db="EMBL/GenBank/DDBJ databases">
        <authorList>
            <person name="Paulsen S."/>
            <person name="Gram L.K."/>
        </authorList>
    </citation>
    <scope>NUCLEOTIDE SEQUENCE [LARGE SCALE GENOMIC DNA]</scope>
    <source>
        <strain evidence="3 4">S1189</strain>
    </source>
</reference>
<proteinExistence type="predicted"/>
<dbReference type="AlphaFoldDB" id="A0A5S3YY81"/>
<feature type="domain" description="Glycosyl transferase family 1" evidence="1">
    <location>
        <begin position="187"/>
        <end position="346"/>
    </location>
</feature>
<name>A0A5S3YY81_9GAMM</name>
<dbReference type="OrthoDB" id="9775208at2"/>
<dbReference type="GO" id="GO:0016757">
    <property type="term" value="F:glycosyltransferase activity"/>
    <property type="evidence" value="ECO:0007669"/>
    <property type="project" value="InterPro"/>
</dbReference>